<dbReference type="STRING" id="1777143.AWB82_03080"/>
<keyword evidence="2" id="KW-1185">Reference proteome</keyword>
<comment type="caution">
    <text evidence="1">The sequence shown here is derived from an EMBL/GenBank/DDBJ whole genome shotgun (WGS) entry which is preliminary data.</text>
</comment>
<accession>A0A158AV72</accession>
<gene>
    <name evidence="1" type="ORF">AWB82_03080</name>
</gene>
<proteinExistence type="predicted"/>
<sequence length="57" mass="6509">MQSWWDDLGTPQLTPELKRRVVDEMQAALAGRSTESMETERDRVMLELLKSRSDAGS</sequence>
<dbReference type="EMBL" id="FCOJ02000019">
    <property type="protein sequence ID" value="SAK61901.1"/>
    <property type="molecule type" value="Genomic_DNA"/>
</dbReference>
<evidence type="ECO:0000313" key="1">
    <source>
        <dbReference type="EMBL" id="SAK61901.1"/>
    </source>
</evidence>
<protein>
    <submittedName>
        <fullName evidence="1">3-hydroxyacyl-CoA dehydrogenase</fullName>
    </submittedName>
</protein>
<name>A0A158AV72_9BURK</name>
<dbReference type="Proteomes" id="UP000054596">
    <property type="component" value="Unassembled WGS sequence"/>
</dbReference>
<organism evidence="1 2">
    <name type="scientific">Caballeronia glebae</name>
    <dbReference type="NCBI Taxonomy" id="1777143"/>
    <lineage>
        <taxon>Bacteria</taxon>
        <taxon>Pseudomonadati</taxon>
        <taxon>Pseudomonadota</taxon>
        <taxon>Betaproteobacteria</taxon>
        <taxon>Burkholderiales</taxon>
        <taxon>Burkholderiaceae</taxon>
        <taxon>Caballeronia</taxon>
    </lineage>
</organism>
<dbReference type="AlphaFoldDB" id="A0A158AV72"/>
<evidence type="ECO:0000313" key="2">
    <source>
        <dbReference type="Proteomes" id="UP000054596"/>
    </source>
</evidence>
<dbReference type="RefSeq" id="WP_200818117.1">
    <property type="nucleotide sequence ID" value="NZ_FCOJ02000019.1"/>
</dbReference>
<reference evidence="1" key="1">
    <citation type="submission" date="2016-01" db="EMBL/GenBank/DDBJ databases">
        <authorList>
            <person name="Peeters C."/>
        </authorList>
    </citation>
    <scope>NUCLEOTIDE SEQUENCE [LARGE SCALE GENOMIC DNA]</scope>
    <source>
        <strain evidence="1">LMG 29325</strain>
    </source>
</reference>